<organism evidence="10 11">
    <name type="scientific">Streptomyces pulveraceus</name>
    <dbReference type="NCBI Taxonomy" id="68258"/>
    <lineage>
        <taxon>Bacteria</taxon>
        <taxon>Bacillati</taxon>
        <taxon>Actinomycetota</taxon>
        <taxon>Actinomycetes</taxon>
        <taxon>Kitasatosporales</taxon>
        <taxon>Streptomycetaceae</taxon>
        <taxon>Streptomyces</taxon>
    </lineage>
</organism>
<dbReference type="PROSITE" id="PS50928">
    <property type="entry name" value="ABC_TM1"/>
    <property type="match status" value="1"/>
</dbReference>
<evidence type="ECO:0000313" key="11">
    <source>
        <dbReference type="Proteomes" id="UP001596200"/>
    </source>
</evidence>
<feature type="transmembrane region" description="Helical" evidence="7">
    <location>
        <begin position="129"/>
        <end position="149"/>
    </location>
</feature>
<sequence length="319" mass="34322">MGTATLTPPATAAPAAGKAGRTGRRLRPARERAFWPFLLPALIAYSALFVLPSLFGFWVSFNKWAGPGSAMTWNGLGNYLELTRSEAFRTAFVNTFVLAFGGGALVFAFTFLSMMVLRQVKGRAFIRSVIFLPMIISVIAVGVAIGFLLNPDGAVNTILGWVGIEGRPWLGPDMVFKCIVAGLVWSSTGFYVALMMSAADSIPPYLYEDAKLVGATKWEQFRHITLPLTWDVFAVSAVLWVVNSLKVFEIVIAFTTAGTPASPPIQARTVAVQQYASVAGGGVPELGSGAAMGVVILIVTTVLIVLTRRVTRRERVELS</sequence>
<feature type="compositionally biased region" description="Low complexity" evidence="8">
    <location>
        <begin position="1"/>
        <end position="19"/>
    </location>
</feature>
<dbReference type="InterPro" id="IPR035906">
    <property type="entry name" value="MetI-like_sf"/>
</dbReference>
<dbReference type="InterPro" id="IPR000515">
    <property type="entry name" value="MetI-like"/>
</dbReference>
<name>A0ABW1GQY2_9ACTN</name>
<evidence type="ECO:0000259" key="9">
    <source>
        <dbReference type="PROSITE" id="PS50928"/>
    </source>
</evidence>
<gene>
    <name evidence="10" type="ORF">ACFP1B_25140</name>
</gene>
<proteinExistence type="inferred from homology"/>
<keyword evidence="11" id="KW-1185">Reference proteome</keyword>
<dbReference type="CDD" id="cd06261">
    <property type="entry name" value="TM_PBP2"/>
    <property type="match status" value="1"/>
</dbReference>
<feature type="transmembrane region" description="Helical" evidence="7">
    <location>
        <begin position="91"/>
        <end position="117"/>
    </location>
</feature>
<evidence type="ECO:0000256" key="5">
    <source>
        <dbReference type="ARBA" id="ARBA00022989"/>
    </source>
</evidence>
<evidence type="ECO:0000256" key="3">
    <source>
        <dbReference type="ARBA" id="ARBA00022475"/>
    </source>
</evidence>
<protein>
    <submittedName>
        <fullName evidence="10">Carbohydrate ABC transporter permease</fullName>
    </submittedName>
</protein>
<feature type="transmembrane region" description="Helical" evidence="7">
    <location>
        <begin position="174"/>
        <end position="194"/>
    </location>
</feature>
<dbReference type="PANTHER" id="PTHR30193">
    <property type="entry name" value="ABC TRANSPORTER PERMEASE PROTEIN"/>
    <property type="match status" value="1"/>
</dbReference>
<keyword evidence="3" id="KW-1003">Cell membrane</keyword>
<keyword evidence="6 7" id="KW-0472">Membrane</keyword>
<keyword evidence="2 7" id="KW-0813">Transport</keyword>
<comment type="subcellular location">
    <subcellularLocation>
        <location evidence="1 7">Cell membrane</location>
        <topology evidence="1 7">Multi-pass membrane protein</topology>
    </subcellularLocation>
</comment>
<feature type="transmembrane region" description="Helical" evidence="7">
    <location>
        <begin position="34"/>
        <end position="59"/>
    </location>
</feature>
<keyword evidence="4 7" id="KW-0812">Transmembrane</keyword>
<evidence type="ECO:0000256" key="7">
    <source>
        <dbReference type="RuleBase" id="RU363032"/>
    </source>
</evidence>
<dbReference type="InterPro" id="IPR051393">
    <property type="entry name" value="ABC_transporter_permease"/>
</dbReference>
<evidence type="ECO:0000256" key="4">
    <source>
        <dbReference type="ARBA" id="ARBA00022692"/>
    </source>
</evidence>
<comment type="similarity">
    <text evidence="7">Belongs to the binding-protein-dependent transport system permease family.</text>
</comment>
<dbReference type="RefSeq" id="WP_344515437.1">
    <property type="nucleotide sequence ID" value="NZ_BAAATU010000034.1"/>
</dbReference>
<evidence type="ECO:0000256" key="6">
    <source>
        <dbReference type="ARBA" id="ARBA00023136"/>
    </source>
</evidence>
<dbReference type="EMBL" id="JBHSPU010000022">
    <property type="protein sequence ID" value="MFC5916683.1"/>
    <property type="molecule type" value="Genomic_DNA"/>
</dbReference>
<evidence type="ECO:0000256" key="1">
    <source>
        <dbReference type="ARBA" id="ARBA00004651"/>
    </source>
</evidence>
<dbReference type="Proteomes" id="UP001596200">
    <property type="component" value="Unassembled WGS sequence"/>
</dbReference>
<dbReference type="SUPFAM" id="SSF161098">
    <property type="entry name" value="MetI-like"/>
    <property type="match status" value="1"/>
</dbReference>
<accession>A0ABW1GQY2</accession>
<dbReference type="Pfam" id="PF00528">
    <property type="entry name" value="BPD_transp_1"/>
    <property type="match status" value="1"/>
</dbReference>
<comment type="caution">
    <text evidence="10">The sequence shown here is derived from an EMBL/GenBank/DDBJ whole genome shotgun (WGS) entry which is preliminary data.</text>
</comment>
<evidence type="ECO:0000256" key="2">
    <source>
        <dbReference type="ARBA" id="ARBA00022448"/>
    </source>
</evidence>
<reference evidence="11" key="1">
    <citation type="journal article" date="2019" name="Int. J. Syst. Evol. Microbiol.">
        <title>The Global Catalogue of Microorganisms (GCM) 10K type strain sequencing project: providing services to taxonomists for standard genome sequencing and annotation.</title>
        <authorList>
            <consortium name="The Broad Institute Genomics Platform"/>
            <consortium name="The Broad Institute Genome Sequencing Center for Infectious Disease"/>
            <person name="Wu L."/>
            <person name="Ma J."/>
        </authorList>
    </citation>
    <scope>NUCLEOTIDE SEQUENCE [LARGE SCALE GENOMIC DNA]</scope>
    <source>
        <strain evidence="11">JCM 4147</strain>
    </source>
</reference>
<dbReference type="PANTHER" id="PTHR30193:SF37">
    <property type="entry name" value="INNER MEMBRANE ABC TRANSPORTER PERMEASE PROTEIN YCJO"/>
    <property type="match status" value="1"/>
</dbReference>
<dbReference type="Gene3D" id="1.10.3720.10">
    <property type="entry name" value="MetI-like"/>
    <property type="match status" value="1"/>
</dbReference>
<evidence type="ECO:0000313" key="10">
    <source>
        <dbReference type="EMBL" id="MFC5916683.1"/>
    </source>
</evidence>
<evidence type="ECO:0000256" key="8">
    <source>
        <dbReference type="SAM" id="MobiDB-lite"/>
    </source>
</evidence>
<feature type="region of interest" description="Disordered" evidence="8">
    <location>
        <begin position="1"/>
        <end position="24"/>
    </location>
</feature>
<keyword evidence="5 7" id="KW-1133">Transmembrane helix</keyword>
<feature type="domain" description="ABC transmembrane type-1" evidence="9">
    <location>
        <begin position="92"/>
        <end position="307"/>
    </location>
</feature>
<feature type="transmembrane region" description="Helical" evidence="7">
    <location>
        <begin position="286"/>
        <end position="306"/>
    </location>
</feature>